<protein>
    <submittedName>
        <fullName evidence="2">Insulinase family protein</fullName>
    </submittedName>
</protein>
<proteinExistence type="predicted"/>
<dbReference type="EMBL" id="SRMF01000005">
    <property type="protein sequence ID" value="TGG92497.1"/>
    <property type="molecule type" value="Genomic_DNA"/>
</dbReference>
<gene>
    <name evidence="2" type="ORF">E4656_13580</name>
</gene>
<dbReference type="GO" id="GO:0046872">
    <property type="term" value="F:metal ion binding"/>
    <property type="evidence" value="ECO:0007669"/>
    <property type="project" value="InterPro"/>
</dbReference>
<comment type="caution">
    <text evidence="2">The sequence shown here is derived from an EMBL/GenBank/DDBJ whole genome shotgun (WGS) entry which is preliminary data.</text>
</comment>
<evidence type="ECO:0000313" key="3">
    <source>
        <dbReference type="Proteomes" id="UP000297475"/>
    </source>
</evidence>
<organism evidence="2 3">
    <name type="scientific">Natronospirillum operosum</name>
    <dbReference type="NCBI Taxonomy" id="2759953"/>
    <lineage>
        <taxon>Bacteria</taxon>
        <taxon>Pseudomonadati</taxon>
        <taxon>Pseudomonadota</taxon>
        <taxon>Gammaproteobacteria</taxon>
        <taxon>Oceanospirillales</taxon>
        <taxon>Natronospirillaceae</taxon>
        <taxon>Natronospirillum</taxon>
    </lineage>
</organism>
<dbReference type="SUPFAM" id="SSF63411">
    <property type="entry name" value="LuxS/MPP-like metallohydrolase"/>
    <property type="match status" value="1"/>
</dbReference>
<accession>A0A4Z0W4Q3</accession>
<keyword evidence="3" id="KW-1185">Reference proteome</keyword>
<sequence>MLTKWFLHGLLAVVVLVLLTLGGLWWWSVQPADIRLTEAESRQLTLDNGMEVEVVSDPDAPAASLDWRWLSGTVEDPQDWPARHQLFSRVLFYGESDSGYRHLETRALRDPLGAVSTRVDRTHTHIQYQTSPSAFAEEVDYVARLLRSPTLPLEGIAYERGQLTGLDAAYDFMSPGEVARVSALLQQGLPDLPPLQHDMAGWEGMSNEAVARELARYADDRLTAPLMQITLRAPMPLSELEALARETFGRLRDQAAEPSAESLPEGPVAGLPDARTEPVSVNRELHPQAPDLRLLYPWRLGSEQLDSADRLVNWFNQPYEEGITRQLQNAGIIEGLQARFNDDFLILDIDLASNDAADLNRLHSTLASFLAQLLNHPAAPTRITRIAGEERVAEALTLYDLDLDPTLLLQLDLRGNAAASAGTLPEPDLTQALTLQLPRSEPERSDDLPGVDPNEYELLGWQPGLLLDEEGATVWHYEDNRFGTTLASAHVRVHYPIGPDQREQERWRRWAYRHGPGWSNQIIWTDHHARTPAQGLRVEVDDQGVTWHYTDRWPEVEPWLYDLIQQLEGLAVELPEAMPEVRQPDRLMRERAGLLPVPQPEDLGRLRNTVLLSGRIPREDAGRFAEWLETQRPAEHMAEVPPRPDTLWRLDTGHRVAELSLNGGRSQVSRVLQVPEYNMRQRTLADWTFPWLEETLTMAVRGEEFGGELNMALRAPLGYTGLDIELSSQTQDPARLGLYLETFWVQLALAAEGLSSERFRASTQRRADLLRDAASTLPALAAYHWDDITAGRPHFNGRLQQARTLEGTNMDGWQFFVRQWLFDTNARQLTVYEIGADWADDYSSARQMPAGAREW</sequence>
<dbReference type="InterPro" id="IPR011249">
    <property type="entry name" value="Metalloenz_LuxS/M16"/>
</dbReference>
<evidence type="ECO:0000256" key="1">
    <source>
        <dbReference type="SAM" id="MobiDB-lite"/>
    </source>
</evidence>
<dbReference type="Proteomes" id="UP000297475">
    <property type="component" value="Unassembled WGS sequence"/>
</dbReference>
<reference evidence="2 3" key="1">
    <citation type="submission" date="2019-04" db="EMBL/GenBank/DDBJ databases">
        <title>Natronospirillum operosus gen. nov., sp. nov., a haloalkaliphilic satellite isolated from decaying biomass of laboratory culture of cyanobacterium Geitlerinema sp. and proposal of Natronospirillaceae fam. nov. and Saccharospirillaceae fam. nov.</title>
        <authorList>
            <person name="Kevbrin V."/>
            <person name="Boltyanskaya Y."/>
            <person name="Koziaeva V."/>
            <person name="Grouzdev D.S."/>
            <person name="Park M."/>
            <person name="Cho J."/>
        </authorList>
    </citation>
    <scope>NUCLEOTIDE SEQUENCE [LARGE SCALE GENOMIC DNA]</scope>
    <source>
        <strain evidence="2 3">G-116</strain>
    </source>
</reference>
<dbReference type="OrthoDB" id="9811314at2"/>
<dbReference type="RefSeq" id="WP_135483830.1">
    <property type="nucleotide sequence ID" value="NZ_SRMF01000005.1"/>
</dbReference>
<name>A0A4Z0W4Q3_9GAMM</name>
<dbReference type="Gene3D" id="3.30.830.10">
    <property type="entry name" value="Metalloenzyme, LuxS/M16 peptidase-like"/>
    <property type="match status" value="2"/>
</dbReference>
<dbReference type="AlphaFoldDB" id="A0A4Z0W4Q3"/>
<feature type="region of interest" description="Disordered" evidence="1">
    <location>
        <begin position="253"/>
        <end position="274"/>
    </location>
</feature>
<evidence type="ECO:0000313" key="2">
    <source>
        <dbReference type="EMBL" id="TGG92497.1"/>
    </source>
</evidence>